<feature type="region of interest" description="Disordered" evidence="5">
    <location>
        <begin position="288"/>
        <end position="307"/>
    </location>
</feature>
<dbReference type="InterPro" id="IPR005337">
    <property type="entry name" value="RapZ-like"/>
</dbReference>
<dbReference type="Proteomes" id="UP000199286">
    <property type="component" value="Unassembled WGS sequence"/>
</dbReference>
<dbReference type="InterPro" id="IPR053931">
    <property type="entry name" value="RapZ_C"/>
</dbReference>
<evidence type="ECO:0000256" key="2">
    <source>
        <dbReference type="ARBA" id="ARBA00022840"/>
    </source>
</evidence>
<dbReference type="PIRSF" id="PIRSF005052">
    <property type="entry name" value="P-loopkin"/>
    <property type="match status" value="1"/>
</dbReference>
<proteinExistence type="inferred from homology"/>
<evidence type="ECO:0000256" key="5">
    <source>
        <dbReference type="SAM" id="MobiDB-lite"/>
    </source>
</evidence>
<feature type="binding site" evidence="4">
    <location>
        <begin position="62"/>
        <end position="65"/>
    </location>
    <ligand>
        <name>GTP</name>
        <dbReference type="ChEBI" id="CHEBI:37565"/>
    </ligand>
</feature>
<dbReference type="InterPro" id="IPR053930">
    <property type="entry name" value="RapZ-like_N"/>
</dbReference>
<dbReference type="PANTHER" id="PTHR30448">
    <property type="entry name" value="RNASE ADAPTER PROTEIN RAPZ"/>
    <property type="match status" value="1"/>
</dbReference>
<keyword evidence="2 4" id="KW-0067">ATP-binding</keyword>
<evidence type="ECO:0000313" key="9">
    <source>
        <dbReference type="Proteomes" id="UP000199286"/>
    </source>
</evidence>
<protein>
    <submittedName>
        <fullName evidence="8">UPF0042 nucleotide-binding protein</fullName>
    </submittedName>
</protein>
<dbReference type="NCBIfam" id="NF003828">
    <property type="entry name" value="PRK05416.1"/>
    <property type="match status" value="1"/>
</dbReference>
<dbReference type="GO" id="GO:0005525">
    <property type="term" value="F:GTP binding"/>
    <property type="evidence" value="ECO:0007669"/>
    <property type="project" value="UniProtKB-UniRule"/>
</dbReference>
<evidence type="ECO:0000313" key="8">
    <source>
        <dbReference type="EMBL" id="SDY17014.1"/>
    </source>
</evidence>
<keyword evidence="1 4" id="KW-0547">Nucleotide-binding</keyword>
<evidence type="ECO:0000259" key="7">
    <source>
        <dbReference type="Pfam" id="PF22740"/>
    </source>
</evidence>
<dbReference type="SUPFAM" id="SSF52540">
    <property type="entry name" value="P-loop containing nucleoside triphosphate hydrolases"/>
    <property type="match status" value="1"/>
</dbReference>
<accession>A0A1H3HQG9</accession>
<dbReference type="STRING" id="321339.SAMN05444340_10456"/>
<evidence type="ECO:0000256" key="4">
    <source>
        <dbReference type="HAMAP-Rule" id="MF_00636"/>
    </source>
</evidence>
<evidence type="ECO:0000259" key="6">
    <source>
        <dbReference type="Pfam" id="PF03668"/>
    </source>
</evidence>
<feature type="domain" description="RapZ C-terminal" evidence="7">
    <location>
        <begin position="167"/>
        <end position="287"/>
    </location>
</feature>
<dbReference type="Pfam" id="PF22740">
    <property type="entry name" value="PapZ_C"/>
    <property type="match status" value="1"/>
</dbReference>
<keyword evidence="3 4" id="KW-0342">GTP-binding</keyword>
<reference evidence="8 9" key="1">
    <citation type="submission" date="2016-10" db="EMBL/GenBank/DDBJ databases">
        <authorList>
            <person name="de Groot N.N."/>
        </authorList>
    </citation>
    <scope>NUCLEOTIDE SEQUENCE [LARGE SCALE GENOMIC DNA]</scope>
    <source>
        <strain evidence="8 9">DSM 26880</strain>
    </source>
</reference>
<name>A0A1H3HQG9_9RHOB</name>
<dbReference type="Gene3D" id="3.40.50.300">
    <property type="entry name" value="P-loop containing nucleotide triphosphate hydrolases"/>
    <property type="match status" value="1"/>
</dbReference>
<dbReference type="InterPro" id="IPR027417">
    <property type="entry name" value="P-loop_NTPase"/>
</dbReference>
<evidence type="ECO:0000256" key="3">
    <source>
        <dbReference type="ARBA" id="ARBA00023134"/>
    </source>
</evidence>
<evidence type="ECO:0000256" key="1">
    <source>
        <dbReference type="ARBA" id="ARBA00022741"/>
    </source>
</evidence>
<feature type="domain" description="RapZ-like N-terminal" evidence="6">
    <location>
        <begin position="8"/>
        <end position="160"/>
    </location>
</feature>
<feature type="binding site" evidence="4">
    <location>
        <begin position="14"/>
        <end position="21"/>
    </location>
    <ligand>
        <name>ATP</name>
        <dbReference type="ChEBI" id="CHEBI:30616"/>
    </ligand>
</feature>
<sequence length="307" mass="33507">MAVQDKLRVVLVTGPSGAGRATAINALEDFGYEAIDNIPLTLIPRLVEGPFQALRPLALGIDTRNRDFSAEGVLALHRQLSSSAGIQVDLLYLDCGADILERRYSETRRRHPMAPEGTPREGILREFALFETVRPNADIIVDTTHLTPHDLRSTLEPWFAASAGLGMAISLESFSYKRGLPQGLDMAFDCRFLRNPHWQPDLRALTGLDDAVAAHVDGDPRHAAFASHLLGLIRFVLPEAQAEGKAHLTLGFGCTGGKHRSVAMTETVARALSADGWRVSTRHRELERRGLLSSGAGAPDEQEKVLP</sequence>
<organism evidence="8 9">
    <name type="scientific">Citreimonas salinaria</name>
    <dbReference type="NCBI Taxonomy" id="321339"/>
    <lineage>
        <taxon>Bacteria</taxon>
        <taxon>Pseudomonadati</taxon>
        <taxon>Pseudomonadota</taxon>
        <taxon>Alphaproteobacteria</taxon>
        <taxon>Rhodobacterales</taxon>
        <taxon>Roseobacteraceae</taxon>
        <taxon>Citreimonas</taxon>
    </lineage>
</organism>
<dbReference type="RefSeq" id="WP_089881001.1">
    <property type="nucleotide sequence ID" value="NZ_FNPF01000004.1"/>
</dbReference>
<gene>
    <name evidence="8" type="ORF">SAMN05444340_10456</name>
</gene>
<keyword evidence="9" id="KW-1185">Reference proteome</keyword>
<dbReference type="Pfam" id="PF03668">
    <property type="entry name" value="RapZ-like_N"/>
    <property type="match status" value="1"/>
</dbReference>
<dbReference type="GO" id="GO:0005524">
    <property type="term" value="F:ATP binding"/>
    <property type="evidence" value="ECO:0007669"/>
    <property type="project" value="UniProtKB-UniRule"/>
</dbReference>
<dbReference type="AlphaFoldDB" id="A0A1H3HQG9"/>
<dbReference type="OrthoDB" id="9784461at2"/>
<dbReference type="HAMAP" id="MF_00636">
    <property type="entry name" value="RapZ_like"/>
    <property type="match status" value="1"/>
</dbReference>
<dbReference type="EMBL" id="FNPF01000004">
    <property type="protein sequence ID" value="SDY17014.1"/>
    <property type="molecule type" value="Genomic_DNA"/>
</dbReference>
<dbReference type="PANTHER" id="PTHR30448:SF0">
    <property type="entry name" value="RNASE ADAPTER PROTEIN RAPZ"/>
    <property type="match status" value="1"/>
</dbReference>